<dbReference type="InterPro" id="IPR042272">
    <property type="entry name" value="ATP12_ATP_synth-F1-assembly_N"/>
</dbReference>
<evidence type="ECO:0000256" key="2">
    <source>
        <dbReference type="ARBA" id="ARBA00022946"/>
    </source>
</evidence>
<name>A0A0A3XN35_BRAJP</name>
<evidence type="ECO:0000313" key="4">
    <source>
        <dbReference type="EMBL" id="KGT74679.1"/>
    </source>
</evidence>
<dbReference type="Proteomes" id="UP000030377">
    <property type="component" value="Unassembled WGS sequence"/>
</dbReference>
<protein>
    <submittedName>
        <fullName evidence="4">ATPase</fullName>
    </submittedName>
</protein>
<dbReference type="STRING" id="375.BKD09_RS22930"/>
<dbReference type="Pfam" id="PF07542">
    <property type="entry name" value="ATP12"/>
    <property type="match status" value="1"/>
</dbReference>
<dbReference type="GO" id="GO:0043461">
    <property type="term" value="P:proton-transporting ATP synthase complex assembly"/>
    <property type="evidence" value="ECO:0007669"/>
    <property type="project" value="InterPro"/>
</dbReference>
<proteinExistence type="inferred from homology"/>
<accession>A0A0A3XN35</accession>
<organism evidence="4 5">
    <name type="scientific">Bradyrhizobium japonicum</name>
    <dbReference type="NCBI Taxonomy" id="375"/>
    <lineage>
        <taxon>Bacteria</taxon>
        <taxon>Pseudomonadati</taxon>
        <taxon>Pseudomonadota</taxon>
        <taxon>Alphaproteobacteria</taxon>
        <taxon>Hyphomicrobiales</taxon>
        <taxon>Nitrobacteraceae</taxon>
        <taxon>Bradyrhizobium</taxon>
    </lineage>
</organism>
<comment type="similarity">
    <text evidence="1">Belongs to the ATP12 family.</text>
</comment>
<evidence type="ECO:0000256" key="3">
    <source>
        <dbReference type="ARBA" id="ARBA00023186"/>
    </source>
</evidence>
<dbReference type="AlphaFoldDB" id="A0A0A3XN35"/>
<keyword evidence="3" id="KW-0143">Chaperone</keyword>
<evidence type="ECO:0000256" key="1">
    <source>
        <dbReference type="ARBA" id="ARBA00008231"/>
    </source>
</evidence>
<comment type="caution">
    <text evidence="4">The sequence shown here is derived from an EMBL/GenBank/DDBJ whole genome shotgun (WGS) entry which is preliminary data.</text>
</comment>
<dbReference type="InterPro" id="IPR011419">
    <property type="entry name" value="ATP12_ATP_synth-F1-assembly"/>
</dbReference>
<evidence type="ECO:0000313" key="5">
    <source>
        <dbReference type="Proteomes" id="UP000030377"/>
    </source>
</evidence>
<dbReference type="PANTHER" id="PTHR21013">
    <property type="entry name" value="ATP SYNTHASE MITOCHONDRIAL F1 COMPLEX ASSEMBLY FACTOR 2/ATP12 PROTEIN, MITOCHONDRIAL PRECURSOR"/>
    <property type="match status" value="1"/>
</dbReference>
<dbReference type="EMBL" id="JRPN01000028">
    <property type="protein sequence ID" value="KGT74679.1"/>
    <property type="molecule type" value="Genomic_DNA"/>
</dbReference>
<keyword evidence="2" id="KW-0809">Transit peptide</keyword>
<sequence length="264" mass="28402">MRELFDEVAGRSPLDPQEAVRQAARTPQRKRFYKEAGVAEAEGGFAITLDGRPIRTPSARQVVIPSRVLADAVAAEWAAQGETIDPVTMPLTRIANSVVEGVIDRVELVADDLAKYFETDLLFYRAGHPEGLVAREATHWDPVLFWAAETLGAHFILSEGIMHVKQPNEAVQAARAALPGDAWSVAALHVVTTLTGSALLALALAHGVRDAGQVWAAAHVDEDWNAEKWGVDEEAAARRAARLKDFQAAVAVLAAVKPQVAEGP</sequence>
<gene>
    <name evidence="4" type="ORF">MA20_35455</name>
</gene>
<dbReference type="RefSeq" id="WP_041959371.1">
    <property type="nucleotide sequence ID" value="NZ_JAOQNC010000001.1"/>
</dbReference>
<dbReference type="InterPro" id="IPR023335">
    <property type="entry name" value="ATP12_ortho_dom_sf"/>
</dbReference>
<dbReference type="SUPFAM" id="SSF160909">
    <property type="entry name" value="ATP12-like"/>
    <property type="match status" value="1"/>
</dbReference>
<dbReference type="Gene3D" id="3.30.2180.10">
    <property type="entry name" value="ATP12-like"/>
    <property type="match status" value="1"/>
</dbReference>
<dbReference type="Gene3D" id="1.10.3580.10">
    <property type="entry name" value="ATP12 ATPase"/>
    <property type="match status" value="1"/>
</dbReference>
<reference evidence="4 5" key="1">
    <citation type="submission" date="2014-09" db="EMBL/GenBank/DDBJ databases">
        <title>Draft genome of Bradyrhizobium japonicum Is-34.</title>
        <authorList>
            <person name="Tsurumaru H."/>
            <person name="Yamakawa T."/>
            <person name="Hashimoto S."/>
            <person name="Okizaki K."/>
            <person name="Kanesaki Y."/>
            <person name="Yoshikawa H."/>
            <person name="Yajima S."/>
        </authorList>
    </citation>
    <scope>NUCLEOTIDE SEQUENCE [LARGE SCALE GENOMIC DNA]</scope>
    <source>
        <strain evidence="4 5">Is-34</strain>
    </source>
</reference>
<dbReference type="PANTHER" id="PTHR21013:SF10">
    <property type="entry name" value="ATP SYNTHASE MITOCHONDRIAL F1 COMPLEX ASSEMBLY FACTOR 2"/>
    <property type="match status" value="1"/>
</dbReference>